<gene>
    <name evidence="2" type="ORF">METZ01_LOCUS197648</name>
</gene>
<accession>A0A382E3T9</accession>
<protein>
    <submittedName>
        <fullName evidence="2">Uncharacterized protein</fullName>
    </submittedName>
</protein>
<keyword evidence="1" id="KW-0812">Transmembrane</keyword>
<evidence type="ECO:0000256" key="1">
    <source>
        <dbReference type="SAM" id="Phobius"/>
    </source>
</evidence>
<proteinExistence type="predicted"/>
<sequence length="48" mass="5909">MLLYEQFVLIIFICAHQRVSWETSGFYKFFITTVFSNMVMIFYLNIRF</sequence>
<dbReference type="EMBL" id="UINC01042323">
    <property type="protein sequence ID" value="SVB44794.1"/>
    <property type="molecule type" value="Genomic_DNA"/>
</dbReference>
<evidence type="ECO:0000313" key="2">
    <source>
        <dbReference type="EMBL" id="SVB44794.1"/>
    </source>
</evidence>
<keyword evidence="1" id="KW-0472">Membrane</keyword>
<feature type="transmembrane region" description="Helical" evidence="1">
    <location>
        <begin position="26"/>
        <end position="46"/>
    </location>
</feature>
<organism evidence="2">
    <name type="scientific">marine metagenome</name>
    <dbReference type="NCBI Taxonomy" id="408172"/>
    <lineage>
        <taxon>unclassified sequences</taxon>
        <taxon>metagenomes</taxon>
        <taxon>ecological metagenomes</taxon>
    </lineage>
</organism>
<dbReference type="AlphaFoldDB" id="A0A382E3T9"/>
<reference evidence="2" key="1">
    <citation type="submission" date="2018-05" db="EMBL/GenBank/DDBJ databases">
        <authorList>
            <person name="Lanie J.A."/>
            <person name="Ng W.-L."/>
            <person name="Kazmierczak K.M."/>
            <person name="Andrzejewski T.M."/>
            <person name="Davidsen T.M."/>
            <person name="Wayne K.J."/>
            <person name="Tettelin H."/>
            <person name="Glass J.I."/>
            <person name="Rusch D."/>
            <person name="Podicherti R."/>
            <person name="Tsui H.-C.T."/>
            <person name="Winkler M.E."/>
        </authorList>
    </citation>
    <scope>NUCLEOTIDE SEQUENCE</scope>
</reference>
<name>A0A382E3T9_9ZZZZ</name>
<keyword evidence="1" id="KW-1133">Transmembrane helix</keyword>